<evidence type="ECO:0000313" key="2">
    <source>
        <dbReference type="Proteomes" id="UP001171916"/>
    </source>
</evidence>
<sequence length="132" mass="15553">MLLVITQGELENLIRNFSKKKIRIEFLGENQLKLKTSGVSLLLFLVEVKPRQVSFAYKMNTVVNFFVEKFLKLDKPGISWDRDQLQIKIDLDQVFLDDKSKDIYLRQLVMDEEKMIIDFYLAQPNPENPTEI</sequence>
<comment type="caution">
    <text evidence="1">The sequence shown here is derived from an EMBL/GenBank/DDBJ whole genome shotgun (WGS) entry which is preliminary data.</text>
</comment>
<reference evidence="1" key="1">
    <citation type="submission" date="2023-06" db="EMBL/GenBank/DDBJ databases">
        <title>Robiginitalea aurantiacus sp. nov. and Algoriphagus sediminis sp. nov., isolated from coastal sediment.</title>
        <authorList>
            <person name="Zhou Z.Y."/>
            <person name="An J."/>
            <person name="Jia Y.W."/>
            <person name="Du Z.J."/>
        </authorList>
    </citation>
    <scope>NUCLEOTIDE SEQUENCE</scope>
    <source>
        <strain evidence="1">C2-7</strain>
    </source>
</reference>
<keyword evidence="2" id="KW-1185">Reference proteome</keyword>
<evidence type="ECO:0000313" key="1">
    <source>
        <dbReference type="EMBL" id="MDN3205583.1"/>
    </source>
</evidence>
<dbReference type="Proteomes" id="UP001171916">
    <property type="component" value="Unassembled WGS sequence"/>
</dbReference>
<name>A0ABT7YGC7_9BACT</name>
<proteinExistence type="predicted"/>
<gene>
    <name evidence="1" type="ORF">QVH07_15585</name>
</gene>
<dbReference type="RefSeq" id="WP_290002206.1">
    <property type="nucleotide sequence ID" value="NZ_JAUEPH010000007.1"/>
</dbReference>
<accession>A0ABT7YGC7</accession>
<protein>
    <submittedName>
        <fullName evidence="1">Uncharacterized protein</fullName>
    </submittedName>
</protein>
<organism evidence="1 2">
    <name type="scientific">Algoriphagus sediminis</name>
    <dbReference type="NCBI Taxonomy" id="3057113"/>
    <lineage>
        <taxon>Bacteria</taxon>
        <taxon>Pseudomonadati</taxon>
        <taxon>Bacteroidota</taxon>
        <taxon>Cytophagia</taxon>
        <taxon>Cytophagales</taxon>
        <taxon>Cyclobacteriaceae</taxon>
        <taxon>Algoriphagus</taxon>
    </lineage>
</organism>
<dbReference type="EMBL" id="JAUEPH010000007">
    <property type="protein sequence ID" value="MDN3205583.1"/>
    <property type="molecule type" value="Genomic_DNA"/>
</dbReference>